<accession>A0A5B7ETY2</accession>
<reference evidence="2 3" key="1">
    <citation type="submission" date="2019-05" db="EMBL/GenBank/DDBJ databases">
        <title>Another draft genome of Portunus trituberculatus and its Hox gene families provides insights of decapod evolution.</title>
        <authorList>
            <person name="Jeong J.-H."/>
            <person name="Song I."/>
            <person name="Kim S."/>
            <person name="Choi T."/>
            <person name="Kim D."/>
            <person name="Ryu S."/>
            <person name="Kim W."/>
        </authorList>
    </citation>
    <scope>NUCLEOTIDE SEQUENCE [LARGE SCALE GENOMIC DNA]</scope>
    <source>
        <tissue evidence="2">Muscle</tissue>
    </source>
</reference>
<dbReference type="EMBL" id="VSRR010004046">
    <property type="protein sequence ID" value="MPC38360.1"/>
    <property type="molecule type" value="Genomic_DNA"/>
</dbReference>
<evidence type="ECO:0000256" key="1">
    <source>
        <dbReference type="SAM" id="MobiDB-lite"/>
    </source>
</evidence>
<dbReference type="AlphaFoldDB" id="A0A5B7ETY2"/>
<feature type="compositionally biased region" description="Polar residues" evidence="1">
    <location>
        <begin position="7"/>
        <end position="20"/>
    </location>
</feature>
<keyword evidence="3" id="KW-1185">Reference proteome</keyword>
<gene>
    <name evidence="2" type="ORF">E2C01_031866</name>
</gene>
<comment type="caution">
    <text evidence="2">The sequence shown here is derived from an EMBL/GenBank/DDBJ whole genome shotgun (WGS) entry which is preliminary data.</text>
</comment>
<feature type="region of interest" description="Disordered" evidence="1">
    <location>
        <begin position="1"/>
        <end position="61"/>
    </location>
</feature>
<name>A0A5B7ETY2_PORTR</name>
<dbReference type="Proteomes" id="UP000324222">
    <property type="component" value="Unassembled WGS sequence"/>
</dbReference>
<protein>
    <submittedName>
        <fullName evidence="2">Uncharacterized protein</fullName>
    </submittedName>
</protein>
<evidence type="ECO:0000313" key="2">
    <source>
        <dbReference type="EMBL" id="MPC38360.1"/>
    </source>
</evidence>
<organism evidence="2 3">
    <name type="scientific">Portunus trituberculatus</name>
    <name type="common">Swimming crab</name>
    <name type="synonym">Neptunus trituberculatus</name>
    <dbReference type="NCBI Taxonomy" id="210409"/>
    <lineage>
        <taxon>Eukaryota</taxon>
        <taxon>Metazoa</taxon>
        <taxon>Ecdysozoa</taxon>
        <taxon>Arthropoda</taxon>
        <taxon>Crustacea</taxon>
        <taxon>Multicrustacea</taxon>
        <taxon>Malacostraca</taxon>
        <taxon>Eumalacostraca</taxon>
        <taxon>Eucarida</taxon>
        <taxon>Decapoda</taxon>
        <taxon>Pleocyemata</taxon>
        <taxon>Brachyura</taxon>
        <taxon>Eubrachyura</taxon>
        <taxon>Portunoidea</taxon>
        <taxon>Portunidae</taxon>
        <taxon>Portuninae</taxon>
        <taxon>Portunus</taxon>
    </lineage>
</organism>
<sequence>MYASMPDSITSVMRSAQKGGSLTRKQKSFQGKISKIPPEVPTSGRGKTSESPPLWMMLKRD</sequence>
<evidence type="ECO:0000313" key="3">
    <source>
        <dbReference type="Proteomes" id="UP000324222"/>
    </source>
</evidence>
<proteinExistence type="predicted"/>